<reference evidence="2" key="1">
    <citation type="submission" date="2006-10" db="EMBL/GenBank/DDBJ databases">
        <title>Complete sequence of Solibacter usitatus Ellin6076.</title>
        <authorList>
            <consortium name="US DOE Joint Genome Institute"/>
            <person name="Copeland A."/>
            <person name="Lucas S."/>
            <person name="Lapidus A."/>
            <person name="Barry K."/>
            <person name="Detter J.C."/>
            <person name="Glavina del Rio T."/>
            <person name="Hammon N."/>
            <person name="Israni S."/>
            <person name="Dalin E."/>
            <person name="Tice H."/>
            <person name="Pitluck S."/>
            <person name="Thompson L.S."/>
            <person name="Brettin T."/>
            <person name="Bruce D."/>
            <person name="Han C."/>
            <person name="Tapia R."/>
            <person name="Gilna P."/>
            <person name="Schmutz J."/>
            <person name="Larimer F."/>
            <person name="Land M."/>
            <person name="Hauser L."/>
            <person name="Kyrpides N."/>
            <person name="Mikhailova N."/>
            <person name="Janssen P.H."/>
            <person name="Kuske C.R."/>
            <person name="Richardson P."/>
        </authorList>
    </citation>
    <scope>NUCLEOTIDE SEQUENCE</scope>
    <source>
        <strain evidence="2">Ellin6076</strain>
    </source>
</reference>
<evidence type="ECO:0000256" key="1">
    <source>
        <dbReference type="ARBA" id="ARBA00009981"/>
    </source>
</evidence>
<dbReference type="EMBL" id="CP000473">
    <property type="protein sequence ID" value="ABJ83395.1"/>
    <property type="molecule type" value="Genomic_DNA"/>
</dbReference>
<dbReference type="Gene3D" id="3.40.1620.10">
    <property type="entry name" value="YefM-like domain"/>
    <property type="match status" value="1"/>
</dbReference>
<dbReference type="SUPFAM" id="SSF143120">
    <property type="entry name" value="YefM-like"/>
    <property type="match status" value="1"/>
</dbReference>
<dbReference type="InterPro" id="IPR036165">
    <property type="entry name" value="YefM-like_sf"/>
</dbReference>
<dbReference type="KEGG" id="sus:Acid_2406"/>
<sequence length="87" mass="9739">MRYDEVMRHRVIAATEFKAKCLALLDEVEEHGGTITVTKRGRPVATISPAKKLRFRSPAGILAGKIKITGDIVNFETTDLWDALRED</sequence>
<comment type="similarity">
    <text evidence="1">Belongs to the phD/YefM antitoxin family.</text>
</comment>
<gene>
    <name evidence="2" type="ordered locus">Acid_2406</name>
</gene>
<proteinExistence type="inferred from homology"/>
<dbReference type="eggNOG" id="COG4118">
    <property type="taxonomic scope" value="Bacteria"/>
</dbReference>
<evidence type="ECO:0000313" key="2">
    <source>
        <dbReference type="EMBL" id="ABJ83395.1"/>
    </source>
</evidence>
<name>Q025D1_SOLUE</name>
<dbReference type="InParanoid" id="Q025D1"/>
<accession>Q025D1</accession>
<dbReference type="HOGENOM" id="CLU_163140_4_0_0"/>
<dbReference type="STRING" id="234267.Acid_2406"/>
<dbReference type="NCBIfam" id="TIGR01552">
    <property type="entry name" value="phd_fam"/>
    <property type="match status" value="1"/>
</dbReference>
<dbReference type="AlphaFoldDB" id="Q025D1"/>
<organism evidence="2">
    <name type="scientific">Solibacter usitatus (strain Ellin6076)</name>
    <dbReference type="NCBI Taxonomy" id="234267"/>
    <lineage>
        <taxon>Bacteria</taxon>
        <taxon>Pseudomonadati</taxon>
        <taxon>Acidobacteriota</taxon>
        <taxon>Terriglobia</taxon>
        <taxon>Bryobacterales</taxon>
        <taxon>Solibacteraceae</taxon>
        <taxon>Candidatus Solibacter</taxon>
    </lineage>
</organism>
<protein>
    <submittedName>
        <fullName evidence="2">Prevent-host-death family protein</fullName>
    </submittedName>
</protein>